<evidence type="ECO:0000313" key="3">
    <source>
        <dbReference type="Proteomes" id="UP001266305"/>
    </source>
</evidence>
<proteinExistence type="predicted"/>
<dbReference type="EMBL" id="JASSZA010000001">
    <property type="protein sequence ID" value="KAK2120672.1"/>
    <property type="molecule type" value="Genomic_DNA"/>
</dbReference>
<comment type="caution">
    <text evidence="2">The sequence shown here is derived from an EMBL/GenBank/DDBJ whole genome shotgun (WGS) entry which is preliminary data.</text>
</comment>
<reference evidence="2 3" key="1">
    <citation type="submission" date="2023-05" db="EMBL/GenBank/DDBJ databases">
        <title>B98-5 Cell Line De Novo Hybrid Assembly: An Optical Mapping Approach.</title>
        <authorList>
            <person name="Kananen K."/>
            <person name="Auerbach J.A."/>
            <person name="Kautto E."/>
            <person name="Blachly J.S."/>
        </authorList>
    </citation>
    <scope>NUCLEOTIDE SEQUENCE [LARGE SCALE GENOMIC DNA]</scope>
    <source>
        <strain evidence="2">B95-8</strain>
        <tissue evidence="2">Cell line</tissue>
    </source>
</reference>
<gene>
    <name evidence="2" type="ORF">P7K49_002058</name>
</gene>
<protein>
    <submittedName>
        <fullName evidence="2">Uncharacterized protein</fullName>
    </submittedName>
</protein>
<evidence type="ECO:0000313" key="2">
    <source>
        <dbReference type="EMBL" id="KAK2120672.1"/>
    </source>
</evidence>
<feature type="region of interest" description="Disordered" evidence="1">
    <location>
        <begin position="76"/>
        <end position="105"/>
    </location>
</feature>
<name>A0ABQ9WG81_SAGOE</name>
<sequence length="105" mass="11572">MVFASKGRAGSQKAMGRLVLGPPETLAWPSRFEVPGWPWIDWAPLSSGARPKRTQRLSTEPWDLLRLPLERHSRSQSMGIGVNEAKLPPPTSAPICWETNVPSSA</sequence>
<accession>A0ABQ9WG81</accession>
<evidence type="ECO:0000256" key="1">
    <source>
        <dbReference type="SAM" id="MobiDB-lite"/>
    </source>
</evidence>
<dbReference type="Proteomes" id="UP001266305">
    <property type="component" value="Unassembled WGS sequence"/>
</dbReference>
<organism evidence="2 3">
    <name type="scientific">Saguinus oedipus</name>
    <name type="common">Cotton-top tamarin</name>
    <name type="synonym">Oedipomidas oedipus</name>
    <dbReference type="NCBI Taxonomy" id="9490"/>
    <lineage>
        <taxon>Eukaryota</taxon>
        <taxon>Metazoa</taxon>
        <taxon>Chordata</taxon>
        <taxon>Craniata</taxon>
        <taxon>Vertebrata</taxon>
        <taxon>Euteleostomi</taxon>
        <taxon>Mammalia</taxon>
        <taxon>Eutheria</taxon>
        <taxon>Euarchontoglires</taxon>
        <taxon>Primates</taxon>
        <taxon>Haplorrhini</taxon>
        <taxon>Platyrrhini</taxon>
        <taxon>Cebidae</taxon>
        <taxon>Callitrichinae</taxon>
        <taxon>Saguinus</taxon>
    </lineage>
</organism>
<keyword evidence="3" id="KW-1185">Reference proteome</keyword>